<gene>
    <name evidence="2" type="primary">PLESTMB000314</name>
    <name evidence="2" type="ORF">PLESTB_001554600</name>
</gene>
<name>A0A9W6F872_9CHLO</name>
<protein>
    <submittedName>
        <fullName evidence="2">Uncharacterized protein</fullName>
    </submittedName>
</protein>
<reference evidence="2 3" key="1">
    <citation type="journal article" date="2023" name="Commun. Biol.">
        <title>Reorganization of the ancestral sex-determining regions during the evolution of trioecy in Pleodorina starrii.</title>
        <authorList>
            <person name="Takahashi K."/>
            <person name="Suzuki S."/>
            <person name="Kawai-Toyooka H."/>
            <person name="Yamamoto K."/>
            <person name="Hamaji T."/>
            <person name="Ootsuki R."/>
            <person name="Yamaguchi H."/>
            <person name="Kawachi M."/>
            <person name="Higashiyama T."/>
            <person name="Nozaki H."/>
        </authorList>
    </citation>
    <scope>NUCLEOTIDE SEQUENCE [LARGE SCALE GENOMIC DNA]</scope>
    <source>
        <strain evidence="2 3">NIES-4479</strain>
    </source>
</reference>
<proteinExistence type="predicted"/>
<sequence>MALSALTRKPVVARSPVVTRIPAAVSAVSSRRVSCRSQLLSTIAAVGDVDAPIGVVVGAAVVISLVATAIVPIALNPGQQAANKIFSVTEKTPLDKKAAAGKPAAGKKAKK</sequence>
<feature type="transmembrane region" description="Helical" evidence="1">
    <location>
        <begin position="53"/>
        <end position="75"/>
    </location>
</feature>
<dbReference type="Proteomes" id="UP001165080">
    <property type="component" value="Unassembled WGS sequence"/>
</dbReference>
<keyword evidence="1" id="KW-0472">Membrane</keyword>
<evidence type="ECO:0000313" key="3">
    <source>
        <dbReference type="Proteomes" id="UP001165080"/>
    </source>
</evidence>
<dbReference type="OrthoDB" id="547450at2759"/>
<keyword evidence="1" id="KW-1133">Transmembrane helix</keyword>
<dbReference type="EMBL" id="BRXU01000031">
    <property type="protein sequence ID" value="GLC59924.1"/>
    <property type="molecule type" value="Genomic_DNA"/>
</dbReference>
<accession>A0A9W6F872</accession>
<evidence type="ECO:0000256" key="1">
    <source>
        <dbReference type="SAM" id="Phobius"/>
    </source>
</evidence>
<keyword evidence="3" id="KW-1185">Reference proteome</keyword>
<evidence type="ECO:0000313" key="2">
    <source>
        <dbReference type="EMBL" id="GLC59924.1"/>
    </source>
</evidence>
<dbReference type="AlphaFoldDB" id="A0A9W6F872"/>
<comment type="caution">
    <text evidence="2">The sequence shown here is derived from an EMBL/GenBank/DDBJ whole genome shotgun (WGS) entry which is preliminary data.</text>
</comment>
<organism evidence="2 3">
    <name type="scientific">Pleodorina starrii</name>
    <dbReference type="NCBI Taxonomy" id="330485"/>
    <lineage>
        <taxon>Eukaryota</taxon>
        <taxon>Viridiplantae</taxon>
        <taxon>Chlorophyta</taxon>
        <taxon>core chlorophytes</taxon>
        <taxon>Chlorophyceae</taxon>
        <taxon>CS clade</taxon>
        <taxon>Chlamydomonadales</taxon>
        <taxon>Volvocaceae</taxon>
        <taxon>Pleodorina</taxon>
    </lineage>
</organism>
<keyword evidence="1" id="KW-0812">Transmembrane</keyword>